<evidence type="ECO:0000313" key="2">
    <source>
        <dbReference type="Proteomes" id="UP000005239"/>
    </source>
</evidence>
<dbReference type="PANTHER" id="PTHR23017:SF3">
    <property type="entry name" value="G-PROTEIN COUPLED RECEPTORS FAMILY 1 PROFILE DOMAIN-CONTAINING PROTEIN"/>
    <property type="match status" value="1"/>
</dbReference>
<dbReference type="Proteomes" id="UP000005239">
    <property type="component" value="Unassembled WGS sequence"/>
</dbReference>
<sequence length="339" mass="38405">MGWCRAVWPHPISFSDRPRPHEPFARDDANSVLDYMDTVLTVISDIIIVLTLPLHCRYLYVMLRVNAKVANLEYAFRASIVNIVVANLLYSLIFLLIQEPAAYGVFPDFFMVPSSDRKANSWWLGKVAIMQSVPLILLGAMIHFLIAVNRVTALVNPTGHKKHSFDKNSEKIFAPRNIFQIWTERRVKRTLFVIWFMMIVECIPLIFPFHGSFYTITSPLGSEGLAMVVIGRLPNLIYQGIAVGIGGLFEIITICLYIFIGFQVRRLKKLSQSHITTTVAAVLVSTGGFIIIILILPHLITSHLTGQPIWSTEMFYAVLKFANAYNNAVAPWVMMAQYR</sequence>
<dbReference type="PANTHER" id="PTHR23017">
    <property type="entry name" value="SERPENTINE RECEPTOR, CLASS X"/>
    <property type="match status" value="1"/>
</dbReference>
<proteinExistence type="predicted"/>
<evidence type="ECO:0000313" key="1">
    <source>
        <dbReference type="EnsemblMetazoa" id="PPA36441.1"/>
    </source>
</evidence>
<protein>
    <submittedName>
        <fullName evidence="1">Uncharacterized protein</fullName>
    </submittedName>
</protein>
<dbReference type="AlphaFoldDB" id="A0A2A6CWF4"/>
<organism evidence="1 2">
    <name type="scientific">Pristionchus pacificus</name>
    <name type="common">Parasitic nematode worm</name>
    <dbReference type="NCBI Taxonomy" id="54126"/>
    <lineage>
        <taxon>Eukaryota</taxon>
        <taxon>Metazoa</taxon>
        <taxon>Ecdysozoa</taxon>
        <taxon>Nematoda</taxon>
        <taxon>Chromadorea</taxon>
        <taxon>Rhabditida</taxon>
        <taxon>Rhabditina</taxon>
        <taxon>Diplogasteromorpha</taxon>
        <taxon>Diplogasteroidea</taxon>
        <taxon>Neodiplogasteridae</taxon>
        <taxon>Pristionchus</taxon>
    </lineage>
</organism>
<reference evidence="1" key="2">
    <citation type="submission" date="2022-06" db="UniProtKB">
        <authorList>
            <consortium name="EnsemblMetazoa"/>
        </authorList>
    </citation>
    <scope>IDENTIFICATION</scope>
    <source>
        <strain evidence="1">PS312</strain>
    </source>
</reference>
<keyword evidence="2" id="KW-1185">Reference proteome</keyword>
<name>A0A2A6CWF4_PRIPA</name>
<dbReference type="Gene3D" id="1.20.1070.10">
    <property type="entry name" value="Rhodopsin 7-helix transmembrane proteins"/>
    <property type="match status" value="1"/>
</dbReference>
<dbReference type="EnsemblMetazoa" id="PPA36441.1">
    <property type="protein sequence ID" value="PPA36441.1"/>
    <property type="gene ID" value="WBGene00274810"/>
</dbReference>
<reference evidence="2" key="1">
    <citation type="journal article" date="2008" name="Nat. Genet.">
        <title>The Pristionchus pacificus genome provides a unique perspective on nematode lifestyle and parasitism.</title>
        <authorList>
            <person name="Dieterich C."/>
            <person name="Clifton S.W."/>
            <person name="Schuster L.N."/>
            <person name="Chinwalla A."/>
            <person name="Delehaunty K."/>
            <person name="Dinkelacker I."/>
            <person name="Fulton L."/>
            <person name="Fulton R."/>
            <person name="Godfrey J."/>
            <person name="Minx P."/>
            <person name="Mitreva M."/>
            <person name="Roeseler W."/>
            <person name="Tian H."/>
            <person name="Witte H."/>
            <person name="Yang S.P."/>
            <person name="Wilson R.K."/>
            <person name="Sommer R.J."/>
        </authorList>
    </citation>
    <scope>NUCLEOTIDE SEQUENCE [LARGE SCALE GENOMIC DNA]</scope>
    <source>
        <strain evidence="2">PS312</strain>
    </source>
</reference>
<gene>
    <name evidence="1" type="primary">WBGene00274810</name>
</gene>
<accession>A0A8R1YRR7</accession>
<accession>A0A2A6CWF4</accession>
<dbReference type="OrthoDB" id="5835292at2759"/>